<feature type="non-terminal residue" evidence="2">
    <location>
        <position position="106"/>
    </location>
</feature>
<sequence length="106" mass="11056">MAITLRRRTAPVTVSRVDGAEPRRRRSLDRIVGIAVVAALVVGVGAAVAVWRAGEADAARLADVQELRGTTLRSQAEAWLAAWEPLAAAGGADADGAASRTEEHTT</sequence>
<keyword evidence="1" id="KW-0812">Transmembrane</keyword>
<proteinExistence type="predicted"/>
<dbReference type="Proteomes" id="UP000438182">
    <property type="component" value="Unassembled WGS sequence"/>
</dbReference>
<keyword evidence="3" id="KW-1185">Reference proteome</keyword>
<dbReference type="RefSeq" id="WP_160424462.1">
    <property type="nucleotide sequence ID" value="NZ_WSTA01000037.1"/>
</dbReference>
<name>A0A6I4NWN3_9MICO</name>
<evidence type="ECO:0000256" key="1">
    <source>
        <dbReference type="SAM" id="Phobius"/>
    </source>
</evidence>
<accession>A0A6I4NWN3</accession>
<comment type="caution">
    <text evidence="2">The sequence shown here is derived from an EMBL/GenBank/DDBJ whole genome shotgun (WGS) entry which is preliminary data.</text>
</comment>
<evidence type="ECO:0000313" key="2">
    <source>
        <dbReference type="EMBL" id="MWB98806.1"/>
    </source>
</evidence>
<dbReference type="AlphaFoldDB" id="A0A6I4NWN3"/>
<gene>
    <name evidence="2" type="ORF">GB864_09635</name>
</gene>
<evidence type="ECO:0000313" key="3">
    <source>
        <dbReference type="Proteomes" id="UP000438182"/>
    </source>
</evidence>
<feature type="transmembrane region" description="Helical" evidence="1">
    <location>
        <begin position="31"/>
        <end position="51"/>
    </location>
</feature>
<reference evidence="2 3" key="1">
    <citation type="submission" date="2019-12" db="EMBL/GenBank/DDBJ databases">
        <authorList>
            <person name="Kim Y.S."/>
        </authorList>
    </citation>
    <scope>NUCLEOTIDE SEQUENCE [LARGE SCALE GENOMIC DNA]</scope>
    <source>
        <strain evidence="2 3">MMS17-SY077</strain>
    </source>
</reference>
<protein>
    <submittedName>
        <fullName evidence="2">Uncharacterized protein</fullName>
    </submittedName>
</protein>
<organism evidence="2 3">
    <name type="scientific">Agromyces seonyuensis</name>
    <dbReference type="NCBI Taxonomy" id="2662446"/>
    <lineage>
        <taxon>Bacteria</taxon>
        <taxon>Bacillati</taxon>
        <taxon>Actinomycetota</taxon>
        <taxon>Actinomycetes</taxon>
        <taxon>Micrococcales</taxon>
        <taxon>Microbacteriaceae</taxon>
        <taxon>Agromyces</taxon>
    </lineage>
</organism>
<dbReference type="EMBL" id="WSTA01000037">
    <property type="protein sequence ID" value="MWB98806.1"/>
    <property type="molecule type" value="Genomic_DNA"/>
</dbReference>
<keyword evidence="1" id="KW-1133">Transmembrane helix</keyword>
<keyword evidence="1" id="KW-0472">Membrane</keyword>